<dbReference type="Pfam" id="PF02796">
    <property type="entry name" value="HTH_7"/>
    <property type="match status" value="1"/>
</dbReference>
<feature type="domain" description="Resolvase/invertase-type recombinase catalytic" evidence="8">
    <location>
        <begin position="7"/>
        <end position="141"/>
    </location>
</feature>
<keyword evidence="2" id="KW-0229">DNA integration</keyword>
<comment type="caution">
    <text evidence="9">The sequence shown here is derived from an EMBL/GenBank/DDBJ whole genome shotgun (WGS) entry which is preliminary data.</text>
</comment>
<evidence type="ECO:0000256" key="6">
    <source>
        <dbReference type="PIRSR" id="PIRSR606118-50"/>
    </source>
</evidence>
<evidence type="ECO:0000256" key="1">
    <source>
        <dbReference type="ARBA" id="ARBA00009913"/>
    </source>
</evidence>
<sequence>MYNLLPMLVGYARVSTTDQNLDMQIKALTEAGCNKIYSEKVSGAKDERIEFKNMLEFIRDGQDTVVVYKLDRLGRSMKQLIDTIQQLNQRNIGFKSLQENIDTTTAGGKLIFHIFASLAEFEREIIRERTNSGLQAARARGRLGGRPKKLNDTDIKIIKQLYDNPDIKTKEICSRFNISKRTLYYILKQSA</sequence>
<accession>A0A0C1QGI2</accession>
<reference evidence="9 10" key="1">
    <citation type="submission" date="2014-11" db="EMBL/GenBank/DDBJ databases">
        <title>A Rickettsiales Symbiont of Amoebae With Ancient Features.</title>
        <authorList>
            <person name="Schulz F."/>
            <person name="Martijn J."/>
            <person name="Wascher F."/>
            <person name="Kostanjsek R."/>
            <person name="Ettema T.J."/>
            <person name="Horn M."/>
        </authorList>
    </citation>
    <scope>NUCLEOTIDE SEQUENCE [LARGE SCALE GENOMIC DNA]</scope>
    <source>
        <strain evidence="9 10">UWC36</strain>
    </source>
</reference>
<dbReference type="AlphaFoldDB" id="A0A0C1QGI2"/>
<evidence type="ECO:0000313" key="10">
    <source>
        <dbReference type="Proteomes" id="UP000031258"/>
    </source>
</evidence>
<dbReference type="InterPro" id="IPR006120">
    <property type="entry name" value="Resolvase_HTH_dom"/>
</dbReference>
<comment type="similarity">
    <text evidence="1">Belongs to the site-specific recombinase resolvase family.</text>
</comment>
<dbReference type="PROSITE" id="PS51736">
    <property type="entry name" value="RECOMBINASES_3"/>
    <property type="match status" value="1"/>
</dbReference>
<evidence type="ECO:0000313" key="9">
    <source>
        <dbReference type="EMBL" id="KIE04679.1"/>
    </source>
</evidence>
<proteinExistence type="inferred from homology"/>
<keyword evidence="4" id="KW-0238">DNA-binding</keyword>
<dbReference type="SUPFAM" id="SSF53041">
    <property type="entry name" value="Resolvase-like"/>
    <property type="match status" value="1"/>
</dbReference>
<keyword evidence="3" id="KW-0230">DNA invertase</keyword>
<dbReference type="EMBL" id="JSWE01000162">
    <property type="protein sequence ID" value="KIE04679.1"/>
    <property type="molecule type" value="Genomic_DNA"/>
</dbReference>
<dbReference type="Gene3D" id="1.10.10.60">
    <property type="entry name" value="Homeodomain-like"/>
    <property type="match status" value="1"/>
</dbReference>
<dbReference type="Proteomes" id="UP000031258">
    <property type="component" value="Unassembled WGS sequence"/>
</dbReference>
<protein>
    <submittedName>
        <fullName evidence="9">Transposon DNA-invertase BinR</fullName>
    </submittedName>
</protein>
<dbReference type="PANTHER" id="PTHR30461:SF2">
    <property type="entry name" value="SERINE RECOMBINASE PINE-RELATED"/>
    <property type="match status" value="1"/>
</dbReference>
<dbReference type="FunFam" id="3.40.50.1390:FF:000001">
    <property type="entry name" value="DNA recombinase"/>
    <property type="match status" value="1"/>
</dbReference>
<evidence type="ECO:0000256" key="3">
    <source>
        <dbReference type="ARBA" id="ARBA00023100"/>
    </source>
</evidence>
<dbReference type="Gene3D" id="3.40.50.1390">
    <property type="entry name" value="Resolvase, N-terminal catalytic domain"/>
    <property type="match status" value="1"/>
</dbReference>
<dbReference type="PROSITE" id="PS00397">
    <property type="entry name" value="RECOMBINASES_1"/>
    <property type="match status" value="1"/>
</dbReference>
<dbReference type="InterPro" id="IPR006118">
    <property type="entry name" value="Recombinase_CS"/>
</dbReference>
<dbReference type="Pfam" id="PF00239">
    <property type="entry name" value="Resolvase"/>
    <property type="match status" value="1"/>
</dbReference>
<dbReference type="GO" id="GO:0003677">
    <property type="term" value="F:DNA binding"/>
    <property type="evidence" value="ECO:0007669"/>
    <property type="project" value="UniProtKB-KW"/>
</dbReference>
<gene>
    <name evidence="9" type="primary">resR_2</name>
    <name evidence="9" type="ORF">NF27_GP00050</name>
</gene>
<dbReference type="PANTHER" id="PTHR30461">
    <property type="entry name" value="DNA-INVERTASE FROM LAMBDOID PROPHAGE"/>
    <property type="match status" value="1"/>
</dbReference>
<dbReference type="SMART" id="SM00857">
    <property type="entry name" value="Resolvase"/>
    <property type="match status" value="1"/>
</dbReference>
<evidence type="ECO:0000256" key="7">
    <source>
        <dbReference type="PROSITE-ProRule" id="PRU10137"/>
    </source>
</evidence>
<dbReference type="InterPro" id="IPR050639">
    <property type="entry name" value="SSR_resolvase"/>
</dbReference>
<evidence type="ECO:0000256" key="5">
    <source>
        <dbReference type="ARBA" id="ARBA00023172"/>
    </source>
</evidence>
<evidence type="ECO:0000259" key="8">
    <source>
        <dbReference type="PROSITE" id="PS51736"/>
    </source>
</evidence>
<keyword evidence="10" id="KW-1185">Reference proteome</keyword>
<organism evidence="9 10">
    <name type="scientific">Candidatus Jidaibacter acanthamoebae</name>
    <dbReference type="NCBI Taxonomy" id="86105"/>
    <lineage>
        <taxon>Bacteria</taxon>
        <taxon>Pseudomonadati</taxon>
        <taxon>Pseudomonadota</taxon>
        <taxon>Alphaproteobacteria</taxon>
        <taxon>Rickettsiales</taxon>
        <taxon>Candidatus Midichloriaceae</taxon>
        <taxon>Candidatus Jidaibacter</taxon>
    </lineage>
</organism>
<dbReference type="GO" id="GO:0015074">
    <property type="term" value="P:DNA integration"/>
    <property type="evidence" value="ECO:0007669"/>
    <property type="project" value="UniProtKB-KW"/>
</dbReference>
<feature type="active site" description="O-(5'-phospho-DNA)-serine intermediate" evidence="6 7">
    <location>
        <position position="15"/>
    </location>
</feature>
<dbReference type="InterPro" id="IPR036162">
    <property type="entry name" value="Resolvase-like_N_sf"/>
</dbReference>
<evidence type="ECO:0000256" key="4">
    <source>
        <dbReference type="ARBA" id="ARBA00023125"/>
    </source>
</evidence>
<dbReference type="GO" id="GO:0000150">
    <property type="term" value="F:DNA strand exchange activity"/>
    <property type="evidence" value="ECO:0007669"/>
    <property type="project" value="UniProtKB-KW"/>
</dbReference>
<name>A0A0C1QGI2_9RICK</name>
<keyword evidence="5" id="KW-0233">DNA recombination</keyword>
<dbReference type="InterPro" id="IPR006119">
    <property type="entry name" value="Resolv_N"/>
</dbReference>
<evidence type="ECO:0000256" key="2">
    <source>
        <dbReference type="ARBA" id="ARBA00022908"/>
    </source>
</evidence>
<dbReference type="CDD" id="cd03768">
    <property type="entry name" value="SR_ResInv"/>
    <property type="match status" value="1"/>
</dbReference>